<feature type="non-terminal residue" evidence="1">
    <location>
        <position position="122"/>
    </location>
</feature>
<sequence length="122" mass="13220">MKPDLCLRLYATQAQPCFPAASNALALPGGNGIFTATPTERITHYTLLRKVVCQMGALPPLETPTRKGGTLPLHGAHTAFSCYPALRLYRLSKSPRGIDVVSLTLGNSIIIFSNQRNTAFFC</sequence>
<gene>
    <name evidence="1" type="ORF">PQG99_17965</name>
</gene>
<proteinExistence type="predicted"/>
<accession>A0ACC6D8J2</accession>
<organism evidence="1 2">
    <name type="scientific">Parabacteroides johnsonii</name>
    <dbReference type="NCBI Taxonomy" id="387661"/>
    <lineage>
        <taxon>Bacteria</taxon>
        <taxon>Pseudomonadati</taxon>
        <taxon>Bacteroidota</taxon>
        <taxon>Bacteroidia</taxon>
        <taxon>Bacteroidales</taxon>
        <taxon>Tannerellaceae</taxon>
        <taxon>Parabacteroides</taxon>
    </lineage>
</organism>
<comment type="caution">
    <text evidence="1">The sequence shown here is derived from an EMBL/GenBank/DDBJ whole genome shotgun (WGS) entry which is preliminary data.</text>
</comment>
<evidence type="ECO:0000313" key="1">
    <source>
        <dbReference type="EMBL" id="MDC7159751.1"/>
    </source>
</evidence>
<dbReference type="Proteomes" id="UP001213431">
    <property type="component" value="Unassembled WGS sequence"/>
</dbReference>
<protein>
    <submittedName>
        <fullName evidence="1">Uncharacterized protein</fullName>
    </submittedName>
</protein>
<reference evidence="1" key="1">
    <citation type="submission" date="2023-01" db="EMBL/GenBank/DDBJ databases">
        <title>Exploring GABA producing Bacteroides strains toward improving mental health.</title>
        <authorList>
            <person name="Yousuf B."/>
            <person name="Bouhlel N.E."/>
            <person name="Mottawea W."/>
            <person name="Hammami R."/>
        </authorList>
    </citation>
    <scope>NUCLEOTIDE SEQUENCE</scope>
    <source>
        <strain evidence="1">UO.H1049</strain>
    </source>
</reference>
<name>A0ACC6D8J2_9BACT</name>
<keyword evidence="2" id="KW-1185">Reference proteome</keyword>
<evidence type="ECO:0000313" key="2">
    <source>
        <dbReference type="Proteomes" id="UP001213431"/>
    </source>
</evidence>
<dbReference type="EMBL" id="JAQPYW010000183">
    <property type="protein sequence ID" value="MDC7159751.1"/>
    <property type="molecule type" value="Genomic_DNA"/>
</dbReference>